<evidence type="ECO:0000313" key="3">
    <source>
        <dbReference type="Proteomes" id="UP001642484"/>
    </source>
</evidence>
<gene>
    <name evidence="2" type="ORF">CCMP2556_LOCUS20587</name>
</gene>
<feature type="region of interest" description="Disordered" evidence="1">
    <location>
        <begin position="146"/>
        <end position="168"/>
    </location>
</feature>
<sequence>MSPMSPRSPSSRQPDGPRLPFLQSGEAIEFLGRVKFVEDQLGARMRIRRQRAAARCLLVVLRSWHPFAIQRMMRHIAACVKRLQQFLHRAVLRLKATRIMVKAQMVQIERELVEKDTETKNPIPPAVVHHVGPAVCRAKHRRSFQRMMRKRTPPSVEQRSRHKSRWDE</sequence>
<evidence type="ECO:0000256" key="1">
    <source>
        <dbReference type="SAM" id="MobiDB-lite"/>
    </source>
</evidence>
<proteinExistence type="predicted"/>
<reference evidence="2 3" key="1">
    <citation type="submission" date="2024-02" db="EMBL/GenBank/DDBJ databases">
        <authorList>
            <person name="Chen Y."/>
            <person name="Shah S."/>
            <person name="Dougan E. K."/>
            <person name="Thang M."/>
            <person name="Chan C."/>
        </authorList>
    </citation>
    <scope>NUCLEOTIDE SEQUENCE [LARGE SCALE GENOMIC DNA]</scope>
</reference>
<protein>
    <submittedName>
        <fullName evidence="2">Uncharacterized protein</fullName>
    </submittedName>
</protein>
<evidence type="ECO:0000313" key="2">
    <source>
        <dbReference type="EMBL" id="CAK9037221.1"/>
    </source>
</evidence>
<keyword evidence="3" id="KW-1185">Reference proteome</keyword>
<comment type="caution">
    <text evidence="2">The sequence shown here is derived from an EMBL/GenBank/DDBJ whole genome shotgun (WGS) entry which is preliminary data.</text>
</comment>
<dbReference type="Proteomes" id="UP001642484">
    <property type="component" value="Unassembled WGS sequence"/>
</dbReference>
<name>A0ABP0LEP1_9DINO</name>
<organism evidence="2 3">
    <name type="scientific">Durusdinium trenchii</name>
    <dbReference type="NCBI Taxonomy" id="1381693"/>
    <lineage>
        <taxon>Eukaryota</taxon>
        <taxon>Sar</taxon>
        <taxon>Alveolata</taxon>
        <taxon>Dinophyceae</taxon>
        <taxon>Suessiales</taxon>
        <taxon>Symbiodiniaceae</taxon>
        <taxon>Durusdinium</taxon>
    </lineage>
</organism>
<accession>A0ABP0LEP1</accession>
<dbReference type="EMBL" id="CAXAMN010012113">
    <property type="protein sequence ID" value="CAK9037221.1"/>
    <property type="molecule type" value="Genomic_DNA"/>
</dbReference>